<dbReference type="EMBL" id="QUQM01000007">
    <property type="protein sequence ID" value="KAA8646389.1"/>
    <property type="molecule type" value="Genomic_DNA"/>
</dbReference>
<dbReference type="PANTHER" id="PTHR48022:SF1">
    <property type="entry name" value="SUGAR TRANSPORTER, PUTATIVE (AFU_ORTHOLOGUE AFUA_5G06720)-RELATED"/>
    <property type="match status" value="1"/>
</dbReference>
<evidence type="ECO:0000256" key="5">
    <source>
        <dbReference type="ARBA" id="ARBA00022989"/>
    </source>
</evidence>
<evidence type="ECO:0000256" key="2">
    <source>
        <dbReference type="ARBA" id="ARBA00010992"/>
    </source>
</evidence>
<dbReference type="InterPro" id="IPR005829">
    <property type="entry name" value="Sugar_transporter_CS"/>
</dbReference>
<feature type="transmembrane region" description="Helical" evidence="9">
    <location>
        <begin position="111"/>
        <end position="131"/>
    </location>
</feature>
<dbReference type="InterPro" id="IPR020846">
    <property type="entry name" value="MFS_dom"/>
</dbReference>
<keyword evidence="4 9" id="KW-0812">Transmembrane</keyword>
<feature type="transmembrane region" description="Helical" evidence="9">
    <location>
        <begin position="432"/>
        <end position="451"/>
    </location>
</feature>
<reference evidence="12 13" key="1">
    <citation type="submission" date="2019-03" db="EMBL/GenBank/DDBJ databases">
        <title>The genome sequence of a newly discovered highly antifungal drug resistant Aspergillus species, Aspergillus tanneri NIH 1004.</title>
        <authorList>
            <person name="Mounaud S."/>
            <person name="Singh I."/>
            <person name="Joardar V."/>
            <person name="Pakala S."/>
            <person name="Pakala S."/>
            <person name="Venepally P."/>
            <person name="Hoover J."/>
            <person name="Nierman W."/>
            <person name="Chung J."/>
            <person name="Losada L."/>
        </authorList>
    </citation>
    <scope>NUCLEOTIDE SEQUENCE [LARGE SCALE GENOMIC DNA]</scope>
    <source>
        <strain evidence="12 13">NIH1004</strain>
    </source>
</reference>
<dbReference type="GO" id="GO:0016020">
    <property type="term" value="C:membrane"/>
    <property type="evidence" value="ECO:0007669"/>
    <property type="project" value="UniProtKB-SubCell"/>
</dbReference>
<dbReference type="GO" id="GO:0005351">
    <property type="term" value="F:carbohydrate:proton symporter activity"/>
    <property type="evidence" value="ECO:0007669"/>
    <property type="project" value="TreeGrafter"/>
</dbReference>
<reference evidence="11 14" key="2">
    <citation type="submission" date="2019-08" db="EMBL/GenBank/DDBJ databases">
        <title>The genome sequence of a newly discovered highly antifungal drug resistant Aspergillus species, Aspergillus tanneri NIH 1004.</title>
        <authorList>
            <person name="Mounaud S."/>
            <person name="Singh I."/>
            <person name="Joardar V."/>
            <person name="Pakala S."/>
            <person name="Pakala S."/>
            <person name="Venepally P."/>
            <person name="Chung J.K."/>
            <person name="Losada L."/>
            <person name="Nierman W.C."/>
        </authorList>
    </citation>
    <scope>NUCLEOTIDE SEQUENCE [LARGE SCALE GENOMIC DNA]</scope>
    <source>
        <strain evidence="11 14">NIH1004</strain>
    </source>
</reference>
<dbReference type="InterPro" id="IPR005828">
    <property type="entry name" value="MFS_sugar_transport-like"/>
</dbReference>
<feature type="transmembrane region" description="Helical" evidence="9">
    <location>
        <begin position="143"/>
        <end position="162"/>
    </location>
</feature>
<evidence type="ECO:0000313" key="14">
    <source>
        <dbReference type="Proteomes" id="UP000324241"/>
    </source>
</evidence>
<dbReference type="NCBIfam" id="TIGR00879">
    <property type="entry name" value="SP"/>
    <property type="match status" value="1"/>
</dbReference>
<feature type="transmembrane region" description="Helical" evidence="9">
    <location>
        <begin position="12"/>
        <end position="33"/>
    </location>
</feature>
<dbReference type="PRINTS" id="PR00171">
    <property type="entry name" value="SUGRTRNSPORT"/>
</dbReference>
<dbReference type="InterPro" id="IPR050360">
    <property type="entry name" value="MFS_Sugar_Transporters"/>
</dbReference>
<dbReference type="PROSITE" id="PS50850">
    <property type="entry name" value="MFS"/>
    <property type="match status" value="1"/>
</dbReference>
<keyword evidence="3 7" id="KW-0813">Transport</keyword>
<feature type="transmembrane region" description="Helical" evidence="9">
    <location>
        <begin position="366"/>
        <end position="389"/>
    </location>
</feature>
<protein>
    <recommendedName>
        <fullName evidence="10">Major facilitator superfamily (MFS) profile domain-containing protein</fullName>
    </recommendedName>
</protein>
<organism evidence="12 13">
    <name type="scientific">Aspergillus tanneri</name>
    <dbReference type="NCBI Taxonomy" id="1220188"/>
    <lineage>
        <taxon>Eukaryota</taxon>
        <taxon>Fungi</taxon>
        <taxon>Dikarya</taxon>
        <taxon>Ascomycota</taxon>
        <taxon>Pezizomycotina</taxon>
        <taxon>Eurotiomycetes</taxon>
        <taxon>Eurotiomycetidae</taxon>
        <taxon>Eurotiales</taxon>
        <taxon>Aspergillaceae</taxon>
        <taxon>Aspergillus</taxon>
        <taxon>Aspergillus subgen. Circumdati</taxon>
    </lineage>
</organism>
<comment type="subcellular location">
    <subcellularLocation>
        <location evidence="1">Membrane</location>
        <topology evidence="1">Multi-pass membrane protein</topology>
    </subcellularLocation>
</comment>
<dbReference type="OrthoDB" id="6612291at2759"/>
<dbReference type="SUPFAM" id="SSF103473">
    <property type="entry name" value="MFS general substrate transporter"/>
    <property type="match status" value="1"/>
</dbReference>
<evidence type="ECO:0000313" key="13">
    <source>
        <dbReference type="Proteomes" id="UP000308092"/>
    </source>
</evidence>
<feature type="transmembrane region" description="Helical" evidence="9">
    <location>
        <begin position="174"/>
        <end position="196"/>
    </location>
</feature>
<dbReference type="VEuPathDB" id="FungiDB:EYZ11_005230"/>
<feature type="domain" description="Major facilitator superfamily (MFS) profile" evidence="10">
    <location>
        <begin position="17"/>
        <end position="455"/>
    </location>
</feature>
<dbReference type="Proteomes" id="UP000324241">
    <property type="component" value="Unassembled WGS sequence"/>
</dbReference>
<evidence type="ECO:0000256" key="1">
    <source>
        <dbReference type="ARBA" id="ARBA00004141"/>
    </source>
</evidence>
<dbReference type="Pfam" id="PF00083">
    <property type="entry name" value="Sugar_tr"/>
    <property type="match status" value="1"/>
</dbReference>
<dbReference type="EMBL" id="SOSA01000164">
    <property type="protein sequence ID" value="THC95275.1"/>
    <property type="molecule type" value="Genomic_DNA"/>
</dbReference>
<evidence type="ECO:0000259" key="10">
    <source>
        <dbReference type="PROSITE" id="PS50850"/>
    </source>
</evidence>
<feature type="compositionally biased region" description="Low complexity" evidence="8">
    <location>
        <begin position="523"/>
        <end position="534"/>
    </location>
</feature>
<feature type="transmembrane region" description="Helical" evidence="9">
    <location>
        <begin position="334"/>
        <end position="354"/>
    </location>
</feature>
<feature type="region of interest" description="Disordered" evidence="8">
    <location>
        <begin position="522"/>
        <end position="547"/>
    </location>
</feature>
<dbReference type="PROSITE" id="PS00217">
    <property type="entry name" value="SUGAR_TRANSPORT_2"/>
    <property type="match status" value="1"/>
</dbReference>
<evidence type="ECO:0000313" key="11">
    <source>
        <dbReference type="EMBL" id="KAA8646389.1"/>
    </source>
</evidence>
<feature type="transmembrane region" description="Helical" evidence="9">
    <location>
        <begin position="409"/>
        <end position="425"/>
    </location>
</feature>
<feature type="transmembrane region" description="Helical" evidence="9">
    <location>
        <begin position="304"/>
        <end position="322"/>
    </location>
</feature>
<proteinExistence type="inferred from homology"/>
<keyword evidence="13" id="KW-1185">Reference proteome</keyword>
<comment type="caution">
    <text evidence="12">The sequence shown here is derived from an EMBL/GenBank/DDBJ whole genome shotgun (WGS) entry which is preliminary data.</text>
</comment>
<sequence length="547" mass="61085">MAQPSLYGRGVSLRVAILLTCQFAFALFGYNQGVFSGIVGNEDFLNIVHHPTTVFIGFIVSIYNVGCFTGTIVIFITSDRFGFRKTLWHSLAWILVGATLQASAFSRAQLLAARFLAGIGTGIMTTIVPVYQSELCEAQKRGMFVCFQPLAVGVGIVLSYWFDYGMSYVDGPISWRLPIASQAVFVFIVAFMAIGLPENPRWLYLKNRQEEGFQVLCDFYDCESDDPRVLKESQGIRRAIEVDAEHGEYKWRQIFKKDELQTGRRVLLAYGLQFMNQMGGINMIVSYVTTVFESNVGLSKKMSLLLGGIIQVMFVIGSIYPTRFADQIGRRKPMMWGSLGLFFCMMMISILLSFKGTTYEKQTASASIAFFFLYMLVFGASVNCIPWVYGPELLPLHVRAKGSAIGTSANWLWNFFVAMISPTLIQDLAWKGYLIFMCFNLVFVPIIYLFYPETAGLTLEEIDALFITHQSYLPRDEESKWTKNPALKTVSSITPASTLFTLSPISPATPTTPLDLTHSATAFPFPSSTHPPTSEKSNMARATPKDG</sequence>
<keyword evidence="5 9" id="KW-1133">Transmembrane helix</keyword>
<evidence type="ECO:0000256" key="3">
    <source>
        <dbReference type="ARBA" id="ARBA00022448"/>
    </source>
</evidence>
<dbReference type="Proteomes" id="UP000308092">
    <property type="component" value="Unassembled WGS sequence"/>
</dbReference>
<evidence type="ECO:0000256" key="7">
    <source>
        <dbReference type="RuleBase" id="RU003346"/>
    </source>
</evidence>
<evidence type="ECO:0000256" key="4">
    <source>
        <dbReference type="ARBA" id="ARBA00022692"/>
    </source>
</evidence>
<dbReference type="GeneID" id="54330521"/>
<evidence type="ECO:0000256" key="9">
    <source>
        <dbReference type="SAM" id="Phobius"/>
    </source>
</evidence>
<evidence type="ECO:0000313" key="12">
    <source>
        <dbReference type="EMBL" id="THC95275.1"/>
    </source>
</evidence>
<dbReference type="InterPro" id="IPR003663">
    <property type="entry name" value="Sugar/inositol_transpt"/>
</dbReference>
<feature type="transmembrane region" description="Helical" evidence="9">
    <location>
        <begin position="87"/>
        <end position="105"/>
    </location>
</feature>
<evidence type="ECO:0000256" key="8">
    <source>
        <dbReference type="SAM" id="MobiDB-lite"/>
    </source>
</evidence>
<feature type="transmembrane region" description="Helical" evidence="9">
    <location>
        <begin position="53"/>
        <end position="75"/>
    </location>
</feature>
<dbReference type="Gene3D" id="1.20.1250.20">
    <property type="entry name" value="MFS general substrate transporter like domains"/>
    <property type="match status" value="1"/>
</dbReference>
<gene>
    <name evidence="11" type="ORF">ATNIH1004_007819</name>
    <name evidence="12" type="ORF">EYZ11_005230</name>
</gene>
<comment type="similarity">
    <text evidence="2 7">Belongs to the major facilitator superfamily. Sugar transporter (TC 2.A.1.1) family.</text>
</comment>
<accession>A0A4S3JJ31</accession>
<name>A0A4S3JJ31_9EURO</name>
<dbReference type="InterPro" id="IPR036259">
    <property type="entry name" value="MFS_trans_sf"/>
</dbReference>
<keyword evidence="6 9" id="KW-0472">Membrane</keyword>
<evidence type="ECO:0000256" key="6">
    <source>
        <dbReference type="ARBA" id="ARBA00023136"/>
    </source>
</evidence>
<dbReference type="AlphaFoldDB" id="A0A4S3JJ31"/>
<dbReference type="RefSeq" id="XP_033425750.1">
    <property type="nucleotide sequence ID" value="XM_033572435.1"/>
</dbReference>
<dbReference type="FunFam" id="1.20.1250.20:FF:001021">
    <property type="entry name" value="MFS sugar transporter, putative (AFU_orthologue AFUA_5G06720)"/>
    <property type="match status" value="1"/>
</dbReference>
<dbReference type="PANTHER" id="PTHR48022">
    <property type="entry name" value="PLASTIDIC GLUCOSE TRANSPORTER 4"/>
    <property type="match status" value="1"/>
</dbReference>